<dbReference type="InterPro" id="IPR032528">
    <property type="entry name" value="Ribosom_S30AE_C"/>
</dbReference>
<name>A0A9D1LHP0_9FIRM</name>
<dbReference type="HAMAP" id="MF_00839">
    <property type="entry name" value="HPF"/>
    <property type="match status" value="1"/>
</dbReference>
<accession>A0A9D1LHP0</accession>
<organism evidence="5 6">
    <name type="scientific">Candidatus Aphodocola excrementigallinarum</name>
    <dbReference type="NCBI Taxonomy" id="2840670"/>
    <lineage>
        <taxon>Bacteria</taxon>
        <taxon>Bacillati</taxon>
        <taxon>Bacillota</taxon>
        <taxon>Bacilli</taxon>
        <taxon>Candidatus Aphodocola</taxon>
    </lineage>
</organism>
<reference evidence="5" key="1">
    <citation type="submission" date="2020-10" db="EMBL/GenBank/DDBJ databases">
        <authorList>
            <person name="Gilroy R."/>
        </authorList>
    </citation>
    <scope>NUCLEOTIDE SEQUENCE</scope>
    <source>
        <strain evidence="5">CHK193-30670</strain>
    </source>
</reference>
<evidence type="ECO:0000313" key="6">
    <source>
        <dbReference type="Proteomes" id="UP000824074"/>
    </source>
</evidence>
<sequence>MKYNIRGEKVEITPSIRSYIEDKIGKLDKYFENPDQINANVVIKVRGKEQKIEITVPAMHYTLRSEESHDDLYAAIDLTVDKLERQIRKNKTKINARNKKNIIQNFELDLEDSLEDDDSKVLKRKKIEMKPMDEEEAILQMQMLGHSFFVFKNVDTDSICVLYVRKDGNYGIIETK</sequence>
<gene>
    <name evidence="5" type="primary">raiA</name>
    <name evidence="3" type="synonym">hpf</name>
    <name evidence="5" type="ORF">IAB68_01455</name>
</gene>
<dbReference type="InterPro" id="IPR003489">
    <property type="entry name" value="RHF/RaiA"/>
</dbReference>
<evidence type="ECO:0000256" key="2">
    <source>
        <dbReference type="ARBA" id="ARBA00022845"/>
    </source>
</evidence>
<evidence type="ECO:0000259" key="4">
    <source>
        <dbReference type="Pfam" id="PF16321"/>
    </source>
</evidence>
<dbReference type="PANTHER" id="PTHR33231">
    <property type="entry name" value="30S RIBOSOMAL PROTEIN"/>
    <property type="match status" value="1"/>
</dbReference>
<dbReference type="InterPro" id="IPR038416">
    <property type="entry name" value="Ribosom_S30AE_C_sf"/>
</dbReference>
<evidence type="ECO:0000256" key="1">
    <source>
        <dbReference type="ARBA" id="ARBA00022490"/>
    </source>
</evidence>
<dbReference type="InterPro" id="IPR034694">
    <property type="entry name" value="HPF_long/plastid"/>
</dbReference>
<reference evidence="5" key="2">
    <citation type="journal article" date="2021" name="PeerJ">
        <title>Extensive microbial diversity within the chicken gut microbiome revealed by metagenomics and culture.</title>
        <authorList>
            <person name="Gilroy R."/>
            <person name="Ravi A."/>
            <person name="Getino M."/>
            <person name="Pursley I."/>
            <person name="Horton D.L."/>
            <person name="Alikhan N.F."/>
            <person name="Baker D."/>
            <person name="Gharbi K."/>
            <person name="Hall N."/>
            <person name="Watson M."/>
            <person name="Adriaenssens E.M."/>
            <person name="Foster-Nyarko E."/>
            <person name="Jarju S."/>
            <person name="Secka A."/>
            <person name="Antonio M."/>
            <person name="Oren A."/>
            <person name="Chaudhuri R.R."/>
            <person name="La Ragione R."/>
            <person name="Hildebrand F."/>
            <person name="Pallen M.J."/>
        </authorList>
    </citation>
    <scope>NUCLEOTIDE SEQUENCE</scope>
    <source>
        <strain evidence="5">CHK193-30670</strain>
    </source>
</reference>
<dbReference type="EMBL" id="DVMT01000015">
    <property type="protein sequence ID" value="HIU39955.1"/>
    <property type="molecule type" value="Genomic_DNA"/>
</dbReference>
<feature type="domain" description="Sigma 54 modulation/S30EA ribosomal protein C-terminal" evidence="4">
    <location>
        <begin position="117"/>
        <end position="172"/>
    </location>
</feature>
<dbReference type="GO" id="GO:0022627">
    <property type="term" value="C:cytosolic small ribosomal subunit"/>
    <property type="evidence" value="ECO:0007669"/>
    <property type="project" value="TreeGrafter"/>
</dbReference>
<dbReference type="InterPro" id="IPR050574">
    <property type="entry name" value="HPF/YfiA_ribosome-assoc"/>
</dbReference>
<comment type="similarity">
    <text evidence="3">Belongs to the HPF/YfiA ribosome-associated protein family. Long HPF subfamily.</text>
</comment>
<dbReference type="SUPFAM" id="SSF69754">
    <property type="entry name" value="Ribosome binding protein Y (YfiA homologue)"/>
    <property type="match status" value="1"/>
</dbReference>
<dbReference type="Pfam" id="PF02482">
    <property type="entry name" value="Ribosomal_S30AE"/>
    <property type="match status" value="1"/>
</dbReference>
<dbReference type="NCBIfam" id="TIGR00741">
    <property type="entry name" value="yfiA"/>
    <property type="match status" value="1"/>
</dbReference>
<dbReference type="GO" id="GO:0043024">
    <property type="term" value="F:ribosomal small subunit binding"/>
    <property type="evidence" value="ECO:0007669"/>
    <property type="project" value="TreeGrafter"/>
</dbReference>
<dbReference type="AlphaFoldDB" id="A0A9D1LHP0"/>
<comment type="subunit">
    <text evidence="3">Interacts with 100S ribosomes.</text>
</comment>
<comment type="function">
    <text evidence="3">Required for dimerization of active 70S ribosomes into 100S ribosomes in stationary phase; 100S ribosomes are translationally inactive and sometimes present during exponential growth.</text>
</comment>
<keyword evidence="2 3" id="KW-0810">Translation regulation</keyword>
<protein>
    <recommendedName>
        <fullName evidence="3">Ribosome hibernation promoting factor</fullName>
        <shortName evidence="3">HPF</shortName>
    </recommendedName>
</protein>
<dbReference type="Pfam" id="PF16321">
    <property type="entry name" value="Ribosom_S30AE_C"/>
    <property type="match status" value="1"/>
</dbReference>
<keyword evidence="1 3" id="KW-0963">Cytoplasm</keyword>
<comment type="subcellular location">
    <subcellularLocation>
        <location evidence="3">Cytoplasm</location>
    </subcellularLocation>
</comment>
<dbReference type="PANTHER" id="PTHR33231:SF1">
    <property type="entry name" value="30S RIBOSOMAL PROTEIN"/>
    <property type="match status" value="1"/>
</dbReference>
<evidence type="ECO:0000313" key="5">
    <source>
        <dbReference type="EMBL" id="HIU39955.1"/>
    </source>
</evidence>
<dbReference type="Gene3D" id="3.30.505.50">
    <property type="entry name" value="Sigma 54 modulation/S30EA ribosomal protein, C-terminal domain"/>
    <property type="match status" value="1"/>
</dbReference>
<dbReference type="InterPro" id="IPR036567">
    <property type="entry name" value="RHF-like"/>
</dbReference>
<dbReference type="FunFam" id="3.30.505.50:FF:000001">
    <property type="entry name" value="Ribosome hibernation promoting factor"/>
    <property type="match status" value="1"/>
</dbReference>
<dbReference type="Proteomes" id="UP000824074">
    <property type="component" value="Unassembled WGS sequence"/>
</dbReference>
<dbReference type="Gene3D" id="3.30.160.100">
    <property type="entry name" value="Ribosome hibernation promotion factor-like"/>
    <property type="match status" value="1"/>
</dbReference>
<dbReference type="GO" id="GO:0045900">
    <property type="term" value="P:negative regulation of translational elongation"/>
    <property type="evidence" value="ECO:0007669"/>
    <property type="project" value="TreeGrafter"/>
</dbReference>
<comment type="caution">
    <text evidence="5">The sequence shown here is derived from an EMBL/GenBank/DDBJ whole genome shotgun (WGS) entry which is preliminary data.</text>
</comment>
<evidence type="ECO:0000256" key="3">
    <source>
        <dbReference type="HAMAP-Rule" id="MF_00839"/>
    </source>
</evidence>
<dbReference type="CDD" id="cd00552">
    <property type="entry name" value="RaiA"/>
    <property type="match status" value="1"/>
</dbReference>
<proteinExistence type="inferred from homology"/>